<dbReference type="Gene3D" id="3.30.70.270">
    <property type="match status" value="1"/>
</dbReference>
<comment type="caution">
    <text evidence="2">The sequence shown here is derived from an EMBL/GenBank/DDBJ whole genome shotgun (WGS) entry which is preliminary data.</text>
</comment>
<dbReference type="InterPro" id="IPR035919">
    <property type="entry name" value="EAL_sf"/>
</dbReference>
<protein>
    <submittedName>
        <fullName evidence="2">EAL domain-containing protein</fullName>
    </submittedName>
</protein>
<dbReference type="InterPro" id="IPR043128">
    <property type="entry name" value="Rev_trsase/Diguanyl_cyclase"/>
</dbReference>
<dbReference type="Gene3D" id="3.20.20.450">
    <property type="entry name" value="EAL domain"/>
    <property type="match status" value="1"/>
</dbReference>
<dbReference type="InterPro" id="IPR029016">
    <property type="entry name" value="GAF-like_dom_sf"/>
</dbReference>
<evidence type="ECO:0000259" key="1">
    <source>
        <dbReference type="PROSITE" id="PS50883"/>
    </source>
</evidence>
<feature type="domain" description="EAL" evidence="1">
    <location>
        <begin position="335"/>
        <end position="589"/>
    </location>
</feature>
<dbReference type="SMART" id="SM00052">
    <property type="entry name" value="EAL"/>
    <property type="match status" value="1"/>
</dbReference>
<dbReference type="Pfam" id="PF01590">
    <property type="entry name" value="GAF"/>
    <property type="match status" value="1"/>
</dbReference>
<dbReference type="Gene3D" id="3.30.450.40">
    <property type="match status" value="1"/>
</dbReference>
<dbReference type="SMART" id="SM00267">
    <property type="entry name" value="GGDEF"/>
    <property type="match status" value="1"/>
</dbReference>
<dbReference type="PANTHER" id="PTHR33121:SF19">
    <property type="entry name" value="CYCLIC DI-GMP PHOSPHODIESTERASE PA2567"/>
    <property type="match status" value="1"/>
</dbReference>
<gene>
    <name evidence="2" type="ORF">GRH90_13465</name>
</gene>
<dbReference type="Pfam" id="PF00563">
    <property type="entry name" value="EAL"/>
    <property type="match status" value="1"/>
</dbReference>
<keyword evidence="3" id="KW-1185">Reference proteome</keyword>
<dbReference type="InterPro" id="IPR000160">
    <property type="entry name" value="GGDEF_dom"/>
</dbReference>
<dbReference type="GO" id="GO:0071111">
    <property type="term" value="F:cyclic-guanylate-specific phosphodiesterase activity"/>
    <property type="evidence" value="ECO:0007669"/>
    <property type="project" value="InterPro"/>
</dbReference>
<sequence>MLTNLNHDEKKRLAAIKLLKADEHDRDEILAKMTRLTGQTLGIATCFISILDDERQYLKAASGLPAPVQQTRREEAFCLHVVEANDILVCPDMRLDSRFDDHPFVQPPHDFRFYAGAPLRSRDGVIIGTLCLIDVKPHILSDGQVATFRVMAGLISAFLEAWHNIGYVDAVTLLPNRQRLINDLRLMQAPGTVSRYRLMLVDCIDMPFAYEIARSLGMTVVEDMLRDMATLLRLKLEWHDVLYTVATGRYALIMDEANPIHSATLKERLVGLSAHISTRINIDLHISAGFVSFSPGELEPSEILRRAVSALHDAISRKKRVMAYDAASDAGKKQDFRLLNDFYTYLHGKPGLYLVFQPKVGLQDGRVTGLEALIRWRHPELGNIAPDRFIPLLAKTTLMAALTDWVIDAALGQIEIWSGKGIQLPVSVNVSVSDLSRPGFADSLAEKTRAHGLLPGLLGIECLETERVLESADALHGLEMLKLRGFTISLDDFGTGYSNISYLRKMPMDIIKLDRSIIKTLTTDKASQTIVSHVISMLKALDYTVLAEGVEDEATFASLRELGCDEVQGYYHSQPLTAEHLETWLENYRTTNI</sequence>
<dbReference type="SMART" id="SM00065">
    <property type="entry name" value="GAF"/>
    <property type="match status" value="1"/>
</dbReference>
<reference evidence="2 3" key="2">
    <citation type="submission" date="2020-02" db="EMBL/GenBank/DDBJ databases">
        <title>The new genus of Enterobacteriales.</title>
        <authorList>
            <person name="Kim I.S."/>
        </authorList>
    </citation>
    <scope>NUCLEOTIDE SEQUENCE [LARGE SCALE GENOMIC DNA]</scope>
    <source>
        <strain evidence="2 3">SAP-6</strain>
    </source>
</reference>
<dbReference type="InterPro" id="IPR029787">
    <property type="entry name" value="Nucleotide_cyclase"/>
</dbReference>
<dbReference type="CDD" id="cd01948">
    <property type="entry name" value="EAL"/>
    <property type="match status" value="1"/>
</dbReference>
<dbReference type="Proteomes" id="UP000461443">
    <property type="component" value="Unassembled WGS sequence"/>
</dbReference>
<dbReference type="PROSITE" id="PS50883">
    <property type="entry name" value="EAL"/>
    <property type="match status" value="1"/>
</dbReference>
<dbReference type="Pfam" id="PF00990">
    <property type="entry name" value="GGDEF"/>
    <property type="match status" value="1"/>
</dbReference>
<reference evidence="2 3" key="1">
    <citation type="submission" date="2019-12" db="EMBL/GenBank/DDBJ databases">
        <authorList>
            <person name="Lee S.D."/>
        </authorList>
    </citation>
    <scope>NUCLEOTIDE SEQUENCE [LARGE SCALE GENOMIC DNA]</scope>
    <source>
        <strain evidence="2 3">SAP-6</strain>
    </source>
</reference>
<dbReference type="RefSeq" id="WP_162366473.1">
    <property type="nucleotide sequence ID" value="NZ_WUBS01000009.1"/>
</dbReference>
<evidence type="ECO:0000313" key="2">
    <source>
        <dbReference type="EMBL" id="NDL63752.1"/>
    </source>
</evidence>
<proteinExistence type="predicted"/>
<dbReference type="SUPFAM" id="SSF55073">
    <property type="entry name" value="Nucleotide cyclase"/>
    <property type="match status" value="1"/>
</dbReference>
<dbReference type="PANTHER" id="PTHR33121">
    <property type="entry name" value="CYCLIC DI-GMP PHOSPHODIESTERASE PDEF"/>
    <property type="match status" value="1"/>
</dbReference>
<accession>A0A845SK38</accession>
<dbReference type="InterPro" id="IPR050706">
    <property type="entry name" value="Cyclic-di-GMP_PDE-like"/>
</dbReference>
<dbReference type="AlphaFoldDB" id="A0A845SK38"/>
<dbReference type="InterPro" id="IPR001633">
    <property type="entry name" value="EAL_dom"/>
</dbReference>
<dbReference type="EMBL" id="WUBS01000009">
    <property type="protein sequence ID" value="NDL63752.1"/>
    <property type="molecule type" value="Genomic_DNA"/>
</dbReference>
<name>A0A845SK38_9GAMM</name>
<organism evidence="2 3">
    <name type="scientific">Acerihabitans arboris</name>
    <dbReference type="NCBI Taxonomy" id="2691583"/>
    <lineage>
        <taxon>Bacteria</taxon>
        <taxon>Pseudomonadati</taxon>
        <taxon>Pseudomonadota</taxon>
        <taxon>Gammaproteobacteria</taxon>
        <taxon>Enterobacterales</taxon>
        <taxon>Pectobacteriaceae</taxon>
        <taxon>Acerihabitans</taxon>
    </lineage>
</organism>
<evidence type="ECO:0000313" key="3">
    <source>
        <dbReference type="Proteomes" id="UP000461443"/>
    </source>
</evidence>
<dbReference type="InterPro" id="IPR003018">
    <property type="entry name" value="GAF"/>
</dbReference>
<dbReference type="SUPFAM" id="SSF55781">
    <property type="entry name" value="GAF domain-like"/>
    <property type="match status" value="1"/>
</dbReference>
<dbReference type="SUPFAM" id="SSF141868">
    <property type="entry name" value="EAL domain-like"/>
    <property type="match status" value="1"/>
</dbReference>